<feature type="domain" description="UspA" evidence="4">
    <location>
        <begin position="16"/>
        <end position="154"/>
    </location>
</feature>
<dbReference type="PANTHER" id="PTHR46268:SF27">
    <property type="entry name" value="UNIVERSAL STRESS PROTEIN RV2623"/>
    <property type="match status" value="1"/>
</dbReference>
<dbReference type="SUPFAM" id="SSF52402">
    <property type="entry name" value="Adenine nucleotide alpha hydrolases-like"/>
    <property type="match status" value="2"/>
</dbReference>
<dbReference type="Proteomes" id="UP000255355">
    <property type="component" value="Unassembled WGS sequence"/>
</dbReference>
<protein>
    <submittedName>
        <fullName evidence="5">Nucleotide-binding universal stress UspA family protein</fullName>
    </submittedName>
</protein>
<dbReference type="Gene3D" id="3.40.50.620">
    <property type="entry name" value="HUPs"/>
    <property type="match status" value="2"/>
</dbReference>
<organism evidence="5 6">
    <name type="scientific">Nocardia mexicana</name>
    <dbReference type="NCBI Taxonomy" id="279262"/>
    <lineage>
        <taxon>Bacteria</taxon>
        <taxon>Bacillati</taxon>
        <taxon>Actinomycetota</taxon>
        <taxon>Actinomycetes</taxon>
        <taxon>Mycobacteriales</taxon>
        <taxon>Nocardiaceae</taxon>
        <taxon>Nocardia</taxon>
    </lineage>
</organism>
<evidence type="ECO:0000259" key="4">
    <source>
        <dbReference type="Pfam" id="PF00582"/>
    </source>
</evidence>
<comment type="caution">
    <text evidence="5">The sequence shown here is derived from an EMBL/GenBank/DDBJ whole genome shotgun (WGS) entry which is preliminary data.</text>
</comment>
<feature type="domain" description="UspA" evidence="4">
    <location>
        <begin position="168"/>
        <end position="305"/>
    </location>
</feature>
<evidence type="ECO:0000256" key="3">
    <source>
        <dbReference type="ARBA" id="ARBA00022840"/>
    </source>
</evidence>
<dbReference type="InterPro" id="IPR014729">
    <property type="entry name" value="Rossmann-like_a/b/a_fold"/>
</dbReference>
<dbReference type="GO" id="GO:0005524">
    <property type="term" value="F:ATP binding"/>
    <property type="evidence" value="ECO:0007669"/>
    <property type="project" value="UniProtKB-KW"/>
</dbReference>
<dbReference type="OrthoDB" id="3174546at2"/>
<proteinExistence type="inferred from homology"/>
<keyword evidence="2" id="KW-0547">Nucleotide-binding</keyword>
<dbReference type="PANTHER" id="PTHR46268">
    <property type="entry name" value="STRESS RESPONSE PROTEIN NHAX"/>
    <property type="match status" value="1"/>
</dbReference>
<evidence type="ECO:0000313" key="6">
    <source>
        <dbReference type="Proteomes" id="UP000255355"/>
    </source>
</evidence>
<comment type="similarity">
    <text evidence="1">Belongs to the universal stress protein A family.</text>
</comment>
<sequence>MSEYQHTDAHHLASAPVVVGVDGSEPANIALTWGARLAVQRGRGLRIVHGTGAGGLRASVGGLWTGMAPALDKVRTHGTELVGRAEQEVRRAEPAVRISTEVSESAPAPLLIQHSSTAYVVVIGASGTNAAAGHVGSVLLAVTAHAHGTVVVVRTDPETEDVTHADGPVVVGVDGSPASEAAIGAAFEEAAERAAPLVAVHVWSDLRLTRYAGLGDFFSPLDNVEDAETALLAERLAGWQAKYPQVTVDRQVHLADPATALQRWSATAQLLVVGTRGRGRFAGAVLGSTSNSLVQHARCPVMVVHPSE</sequence>
<evidence type="ECO:0000313" key="5">
    <source>
        <dbReference type="EMBL" id="RDI55234.1"/>
    </source>
</evidence>
<gene>
    <name evidence="5" type="ORF">DFR68_10167</name>
</gene>
<dbReference type="RefSeq" id="WP_068017194.1">
    <property type="nucleotide sequence ID" value="NZ_QQAZ01000001.1"/>
</dbReference>
<evidence type="ECO:0000256" key="2">
    <source>
        <dbReference type="ARBA" id="ARBA00022741"/>
    </source>
</evidence>
<name>A0A370HDC1_9NOCA</name>
<accession>A0A370HDC1</accession>
<dbReference type="InterPro" id="IPR006015">
    <property type="entry name" value="Universal_stress_UspA"/>
</dbReference>
<dbReference type="STRING" id="1210089.GCA_001613165_02082"/>
<evidence type="ECO:0000256" key="1">
    <source>
        <dbReference type="ARBA" id="ARBA00008791"/>
    </source>
</evidence>
<dbReference type="EMBL" id="QQAZ01000001">
    <property type="protein sequence ID" value="RDI55234.1"/>
    <property type="molecule type" value="Genomic_DNA"/>
</dbReference>
<dbReference type="InterPro" id="IPR006016">
    <property type="entry name" value="UspA"/>
</dbReference>
<keyword evidence="3" id="KW-0067">ATP-binding</keyword>
<dbReference type="Pfam" id="PF00582">
    <property type="entry name" value="Usp"/>
    <property type="match status" value="2"/>
</dbReference>
<dbReference type="AlphaFoldDB" id="A0A370HDC1"/>
<keyword evidence="6" id="KW-1185">Reference proteome</keyword>
<reference evidence="5 6" key="1">
    <citation type="submission" date="2018-07" db="EMBL/GenBank/DDBJ databases">
        <title>Genomic Encyclopedia of Type Strains, Phase IV (KMG-IV): sequencing the most valuable type-strain genomes for metagenomic binning, comparative biology and taxonomic classification.</title>
        <authorList>
            <person name="Goeker M."/>
        </authorList>
    </citation>
    <scope>NUCLEOTIDE SEQUENCE [LARGE SCALE GENOMIC DNA]</scope>
    <source>
        <strain evidence="5 6">DSM 44952</strain>
    </source>
</reference>
<dbReference type="PRINTS" id="PR01438">
    <property type="entry name" value="UNVRSLSTRESS"/>
</dbReference>